<reference evidence="2 3" key="1">
    <citation type="journal article" date="2024" name="Appl. Microbiol. Biotechnol.">
        <title>Biosynthetic gene clusters with biotechnological applications in novel Antarctic isolates from Actinomycetota.</title>
        <authorList>
            <person name="Bruna P."/>
            <person name="Nunez-Montero K."/>
            <person name="Contreras M.J."/>
            <person name="Leal K."/>
            <person name="Garcia M."/>
            <person name="Abanto M."/>
            <person name="Barrientos L."/>
        </authorList>
    </citation>
    <scope>NUCLEOTIDE SEQUENCE [LARGE SCALE GENOMIC DNA]</scope>
    <source>
        <strain evidence="2 3">Se16.17</strain>
    </source>
</reference>
<gene>
    <name evidence="2" type="ORF">V3C41_11690</name>
</gene>
<feature type="compositionally biased region" description="Acidic residues" evidence="1">
    <location>
        <begin position="43"/>
        <end position="52"/>
    </location>
</feature>
<evidence type="ECO:0000313" key="2">
    <source>
        <dbReference type="EMBL" id="MEO3941731.1"/>
    </source>
</evidence>
<evidence type="ECO:0000313" key="3">
    <source>
        <dbReference type="Proteomes" id="UP001448614"/>
    </source>
</evidence>
<dbReference type="EMBL" id="JBBMFV010000004">
    <property type="protein sequence ID" value="MEO3941731.1"/>
    <property type="molecule type" value="Genomic_DNA"/>
</dbReference>
<feature type="region of interest" description="Disordered" evidence="1">
    <location>
        <begin position="1"/>
        <end position="87"/>
    </location>
</feature>
<dbReference type="Proteomes" id="UP001448614">
    <property type="component" value="Unassembled WGS sequence"/>
</dbReference>
<evidence type="ECO:0000256" key="1">
    <source>
        <dbReference type="SAM" id="MobiDB-lite"/>
    </source>
</evidence>
<sequence length="87" mass="8731">MTTDPSEVAGFAQVRDGTTTPGNPIPRDPGAPESSGRAPVDDASPEGTDDAVDAGPSESANPPGPAEEKDEGTADDRGLTTEPNPTD</sequence>
<organism evidence="2 3">
    <name type="scientific">Paenarthrobacter nicotinovorans</name>
    <name type="common">Arthrobacter nicotinovorans</name>
    <dbReference type="NCBI Taxonomy" id="29320"/>
    <lineage>
        <taxon>Bacteria</taxon>
        <taxon>Bacillati</taxon>
        <taxon>Actinomycetota</taxon>
        <taxon>Actinomycetes</taxon>
        <taxon>Micrococcales</taxon>
        <taxon>Micrococcaceae</taxon>
        <taxon>Paenarthrobacter</taxon>
    </lineage>
</organism>
<protein>
    <submittedName>
        <fullName evidence="2">Uncharacterized protein</fullName>
    </submittedName>
</protein>
<comment type="caution">
    <text evidence="2">The sequence shown here is derived from an EMBL/GenBank/DDBJ whole genome shotgun (WGS) entry which is preliminary data.</text>
</comment>
<dbReference type="RefSeq" id="WP_223943734.1">
    <property type="nucleotide sequence ID" value="NZ_JBBMFV010000004.1"/>
</dbReference>
<proteinExistence type="predicted"/>
<accession>A0ABV0GU07</accession>
<name>A0ABV0GU07_PAENI</name>
<keyword evidence="3" id="KW-1185">Reference proteome</keyword>